<dbReference type="RefSeq" id="WP_108602684.1">
    <property type="nucleotide sequence ID" value="NZ_CP026604.1"/>
</dbReference>
<proteinExistence type="predicted"/>
<dbReference type="EMBL" id="CP026604">
    <property type="protein sequence ID" value="AWB66969.1"/>
    <property type="molecule type" value="Genomic_DNA"/>
</dbReference>
<evidence type="ECO:0000313" key="1">
    <source>
        <dbReference type="EMBL" id="AWB66623.1"/>
    </source>
</evidence>
<evidence type="ECO:0008006" key="4">
    <source>
        <dbReference type="Google" id="ProtNLM"/>
    </source>
</evidence>
<dbReference type="AlphaFoldDB" id="A0A2S0VQY0"/>
<name>A0A2S0VQY0_9ALTE</name>
<gene>
    <name evidence="1" type="ORF">C2869_09350</name>
    <name evidence="2" type="ORF">C2869_11205</name>
</gene>
<evidence type="ECO:0000313" key="2">
    <source>
        <dbReference type="EMBL" id="AWB66969.1"/>
    </source>
</evidence>
<sequence>MSRRDFLFDAGMQTFFQSLSDIERYLEPCHRYYSLTCQHCGLGGHLISHGFIYKQLSMHERKTMGKRVVCSNRFGHSGCGRTTQLVLAECLPNRQYSAWQLSVFIVLLLANVAVVKAYQLATEQVSTRQAWRWVAALKRNIMQYRLRLKSPVSVTSSWRCTHPVFATLCALVNGLTAPVCLAFQLSAQTAFI</sequence>
<dbReference type="KEGG" id="cate:C2869_11205"/>
<protein>
    <recommendedName>
        <fullName evidence="4">Transposase</fullName>
    </recommendedName>
</protein>
<reference evidence="1 3" key="1">
    <citation type="submission" date="2018-01" db="EMBL/GenBank/DDBJ databases">
        <title>Genome sequence of a Cantenovulum-like bacteria.</title>
        <authorList>
            <person name="Tan W.R."/>
            <person name="Lau N.-S."/>
            <person name="Go F."/>
            <person name="Amirul A.-A.A."/>
        </authorList>
    </citation>
    <scope>NUCLEOTIDE SEQUENCE [LARGE SCALE GENOMIC DNA]</scope>
    <source>
        <strain evidence="1 3">CCB-QB4</strain>
    </source>
</reference>
<dbReference type="Proteomes" id="UP000244441">
    <property type="component" value="Chromosome"/>
</dbReference>
<organism evidence="1 3">
    <name type="scientific">Saccharobesus litoralis</name>
    <dbReference type="NCBI Taxonomy" id="2172099"/>
    <lineage>
        <taxon>Bacteria</taxon>
        <taxon>Pseudomonadati</taxon>
        <taxon>Pseudomonadota</taxon>
        <taxon>Gammaproteobacteria</taxon>
        <taxon>Alteromonadales</taxon>
        <taxon>Alteromonadaceae</taxon>
        <taxon>Saccharobesus</taxon>
    </lineage>
</organism>
<dbReference type="KEGG" id="cate:C2869_09350"/>
<dbReference type="EMBL" id="CP026604">
    <property type="protein sequence ID" value="AWB66623.1"/>
    <property type="molecule type" value="Genomic_DNA"/>
</dbReference>
<dbReference type="OrthoDB" id="6390387at2"/>
<keyword evidence="3" id="KW-1185">Reference proteome</keyword>
<accession>A0A2S0VQY0</accession>
<evidence type="ECO:0000313" key="3">
    <source>
        <dbReference type="Proteomes" id="UP000244441"/>
    </source>
</evidence>